<proteinExistence type="predicted"/>
<sequence>MFIEEKDIEIADIIRHYFEAVKERWPTAWDHRGEGLMLNKTNGYKGLIKLLRPVYLHLARPGEVPTKMQFLQILRKSDLEDEDFTIDNFRPGASGELTLYTTLLNQLNLKD</sequence>
<name>A0A4Y9VPV6_9PROT</name>
<reference evidence="1 2" key="1">
    <citation type="submission" date="2018-02" db="EMBL/GenBank/DDBJ databases">
        <title>A novel lanthanide dependent methylotroph, Methylotenera sp. La3113.</title>
        <authorList>
            <person name="Lv H."/>
            <person name="Tani A."/>
        </authorList>
    </citation>
    <scope>NUCLEOTIDE SEQUENCE [LARGE SCALE GENOMIC DNA]</scope>
    <source>
        <strain evidence="1 2">La3113</strain>
    </source>
</reference>
<dbReference type="RefSeq" id="WP_135278698.1">
    <property type="nucleotide sequence ID" value="NZ_PQVH01000014.1"/>
</dbReference>
<evidence type="ECO:0000313" key="1">
    <source>
        <dbReference type="EMBL" id="TFW70052.1"/>
    </source>
</evidence>
<gene>
    <name evidence="1" type="ORF">C3Y98_11325</name>
</gene>
<organism evidence="1 2">
    <name type="scientific">Methylotenera oryzisoli</name>
    <dbReference type="NCBI Taxonomy" id="2080758"/>
    <lineage>
        <taxon>Bacteria</taxon>
        <taxon>Pseudomonadati</taxon>
        <taxon>Pseudomonadota</taxon>
        <taxon>Betaproteobacteria</taxon>
        <taxon>Nitrosomonadales</taxon>
        <taxon>Methylophilaceae</taxon>
        <taxon>Methylotenera</taxon>
    </lineage>
</organism>
<keyword evidence="2" id="KW-1185">Reference proteome</keyword>
<dbReference type="EMBL" id="PQVH01000014">
    <property type="protein sequence ID" value="TFW70052.1"/>
    <property type="molecule type" value="Genomic_DNA"/>
</dbReference>
<comment type="caution">
    <text evidence="1">The sequence shown here is derived from an EMBL/GenBank/DDBJ whole genome shotgun (WGS) entry which is preliminary data.</text>
</comment>
<protein>
    <submittedName>
        <fullName evidence="1">Uncharacterized protein</fullName>
    </submittedName>
</protein>
<dbReference type="Proteomes" id="UP000297706">
    <property type="component" value="Unassembled WGS sequence"/>
</dbReference>
<evidence type="ECO:0000313" key="2">
    <source>
        <dbReference type="Proteomes" id="UP000297706"/>
    </source>
</evidence>
<dbReference type="OrthoDB" id="9789139at2"/>
<dbReference type="AlphaFoldDB" id="A0A4Y9VPV6"/>
<accession>A0A4Y9VPV6</accession>